<feature type="region of interest" description="Disordered" evidence="1">
    <location>
        <begin position="106"/>
        <end position="141"/>
    </location>
</feature>
<evidence type="ECO:0000256" key="2">
    <source>
        <dbReference type="SAM" id="Phobius"/>
    </source>
</evidence>
<feature type="compositionally biased region" description="Low complexity" evidence="1">
    <location>
        <begin position="118"/>
        <end position="136"/>
    </location>
</feature>
<feature type="compositionally biased region" description="Polar residues" evidence="1">
    <location>
        <begin position="1"/>
        <end position="20"/>
    </location>
</feature>
<keyword evidence="2" id="KW-1133">Transmembrane helix</keyword>
<keyword evidence="2" id="KW-0812">Transmembrane</keyword>
<feature type="region of interest" description="Disordered" evidence="1">
    <location>
        <begin position="1"/>
        <end position="61"/>
    </location>
</feature>
<name>A0A8D8TU13_9HEMI</name>
<proteinExistence type="predicted"/>
<organism evidence="3">
    <name type="scientific">Cacopsylla melanoneura</name>
    <dbReference type="NCBI Taxonomy" id="428564"/>
    <lineage>
        <taxon>Eukaryota</taxon>
        <taxon>Metazoa</taxon>
        <taxon>Ecdysozoa</taxon>
        <taxon>Arthropoda</taxon>
        <taxon>Hexapoda</taxon>
        <taxon>Insecta</taxon>
        <taxon>Pterygota</taxon>
        <taxon>Neoptera</taxon>
        <taxon>Paraneoptera</taxon>
        <taxon>Hemiptera</taxon>
        <taxon>Sternorrhyncha</taxon>
        <taxon>Psylloidea</taxon>
        <taxon>Psyllidae</taxon>
        <taxon>Psyllinae</taxon>
        <taxon>Cacopsylla</taxon>
    </lineage>
</organism>
<evidence type="ECO:0000256" key="1">
    <source>
        <dbReference type="SAM" id="MobiDB-lite"/>
    </source>
</evidence>
<sequence>MTTDNPLNENQKETPTNSDEQNTRSNSSEGNSRGSDRLTDPSPVPRNRTTSGVELGTSSEGPYIITKNYPFVIEGIRHVKVTKSSREIITDRGVENVRKKSVLLIERSESNTENKQESNLSNNPSRSNNSTSQSKSVRYVSSPLQIDNKSAVIEQEEVELEKGIEDELLIVTIGNTSNEDDITDNIDSMNQTNASHTQNDTSKSCTNTHDSFFYSTSCSCERKKNRDKRSAHCKCGVDCPCGVNCSCGPTERLPIPPGKPTKTKITVHIGGDHKKKSRKIKKVVKPKNSSYRPFGHSLGNSNLNIIMSGAVVPRPESWTPPDQSINVLFKLVLLLLLGALAFFTALGFFTILYTVDMKFMEMKRIVYNLERRNPSIPALPAQNNYLLNTF</sequence>
<feature type="transmembrane region" description="Helical" evidence="2">
    <location>
        <begin position="331"/>
        <end position="355"/>
    </location>
</feature>
<feature type="compositionally biased region" description="Low complexity" evidence="1">
    <location>
        <begin position="24"/>
        <end position="33"/>
    </location>
</feature>
<feature type="compositionally biased region" description="Basic and acidic residues" evidence="1">
    <location>
        <begin position="106"/>
        <end position="116"/>
    </location>
</feature>
<protein>
    <submittedName>
        <fullName evidence="3">Uncharacterized protein</fullName>
    </submittedName>
</protein>
<dbReference type="AlphaFoldDB" id="A0A8D8TU13"/>
<evidence type="ECO:0000313" key="3">
    <source>
        <dbReference type="EMBL" id="CAG6692954.1"/>
    </source>
</evidence>
<reference evidence="3" key="1">
    <citation type="submission" date="2021-05" db="EMBL/GenBank/DDBJ databases">
        <authorList>
            <person name="Alioto T."/>
            <person name="Alioto T."/>
            <person name="Gomez Garrido J."/>
        </authorList>
    </citation>
    <scope>NUCLEOTIDE SEQUENCE</scope>
</reference>
<dbReference type="EMBL" id="HBUF01310089">
    <property type="protein sequence ID" value="CAG6692954.1"/>
    <property type="molecule type" value="Transcribed_RNA"/>
</dbReference>
<keyword evidence="2" id="KW-0472">Membrane</keyword>
<feature type="compositionally biased region" description="Polar residues" evidence="1">
    <location>
        <begin position="47"/>
        <end position="60"/>
    </location>
</feature>
<accession>A0A8D8TU13</accession>